<comment type="subcellular location">
    <subcellularLocation>
        <location evidence="1">Nucleus</location>
    </subcellularLocation>
</comment>
<dbReference type="GO" id="GO:0000976">
    <property type="term" value="F:transcription cis-regulatory region binding"/>
    <property type="evidence" value="ECO:0007669"/>
    <property type="project" value="TreeGrafter"/>
</dbReference>
<dbReference type="Gene3D" id="2.20.25.80">
    <property type="entry name" value="WRKY domain"/>
    <property type="match status" value="1"/>
</dbReference>
<dbReference type="InterPro" id="IPR044810">
    <property type="entry name" value="WRKY_plant"/>
</dbReference>
<organism evidence="7">
    <name type="scientific">Arundo donax</name>
    <name type="common">Giant reed</name>
    <name type="synonym">Donax arundinaceus</name>
    <dbReference type="NCBI Taxonomy" id="35708"/>
    <lineage>
        <taxon>Eukaryota</taxon>
        <taxon>Viridiplantae</taxon>
        <taxon>Streptophyta</taxon>
        <taxon>Embryophyta</taxon>
        <taxon>Tracheophyta</taxon>
        <taxon>Spermatophyta</taxon>
        <taxon>Magnoliopsida</taxon>
        <taxon>Liliopsida</taxon>
        <taxon>Poales</taxon>
        <taxon>Poaceae</taxon>
        <taxon>PACMAD clade</taxon>
        <taxon>Arundinoideae</taxon>
        <taxon>Arundineae</taxon>
        <taxon>Arundo</taxon>
    </lineage>
</organism>
<keyword evidence="4" id="KW-0804">Transcription</keyword>
<proteinExistence type="predicted"/>
<dbReference type="AlphaFoldDB" id="A0A0A9DCR7"/>
<evidence type="ECO:0000259" key="6">
    <source>
        <dbReference type="PROSITE" id="PS50811"/>
    </source>
</evidence>
<dbReference type="InterPro" id="IPR036576">
    <property type="entry name" value="WRKY_dom_sf"/>
</dbReference>
<dbReference type="GO" id="GO:0005634">
    <property type="term" value="C:nucleus"/>
    <property type="evidence" value="ECO:0007669"/>
    <property type="project" value="UniProtKB-SubCell"/>
</dbReference>
<dbReference type="PROSITE" id="PS50811">
    <property type="entry name" value="WRKY"/>
    <property type="match status" value="1"/>
</dbReference>
<protein>
    <recommendedName>
        <fullName evidence="6">WRKY domain-containing protein</fullName>
    </recommendedName>
</protein>
<keyword evidence="3" id="KW-0238">DNA-binding</keyword>
<name>A0A0A9DCR7_ARUDO</name>
<dbReference type="PANTHER" id="PTHR32096:SF28">
    <property type="entry name" value="OS03G0855100 PROTEIN"/>
    <property type="match status" value="1"/>
</dbReference>
<reference evidence="7" key="1">
    <citation type="submission" date="2014-09" db="EMBL/GenBank/DDBJ databases">
        <authorList>
            <person name="Magalhaes I.L.F."/>
            <person name="Oliveira U."/>
            <person name="Santos F.R."/>
            <person name="Vidigal T.H.D.A."/>
            <person name="Brescovit A.D."/>
            <person name="Santos A.J."/>
        </authorList>
    </citation>
    <scope>NUCLEOTIDE SEQUENCE</scope>
    <source>
        <tissue evidence="7">Shoot tissue taken approximately 20 cm above the soil surface</tissue>
    </source>
</reference>
<dbReference type="SUPFAM" id="SSF118290">
    <property type="entry name" value="WRKY DNA-binding domain"/>
    <property type="match status" value="1"/>
</dbReference>
<evidence type="ECO:0000256" key="5">
    <source>
        <dbReference type="ARBA" id="ARBA00023242"/>
    </source>
</evidence>
<evidence type="ECO:0000256" key="2">
    <source>
        <dbReference type="ARBA" id="ARBA00023015"/>
    </source>
</evidence>
<reference evidence="7" key="2">
    <citation type="journal article" date="2015" name="Data Brief">
        <title>Shoot transcriptome of the giant reed, Arundo donax.</title>
        <authorList>
            <person name="Barrero R.A."/>
            <person name="Guerrero F.D."/>
            <person name="Moolhuijzen P."/>
            <person name="Goolsby J.A."/>
            <person name="Tidwell J."/>
            <person name="Bellgard S.E."/>
            <person name="Bellgard M.I."/>
        </authorList>
    </citation>
    <scope>NUCLEOTIDE SEQUENCE</scope>
    <source>
        <tissue evidence="7">Shoot tissue taken approximately 20 cm above the soil surface</tissue>
    </source>
</reference>
<feature type="domain" description="WRKY" evidence="6">
    <location>
        <begin position="172"/>
        <end position="203"/>
    </location>
</feature>
<evidence type="ECO:0000256" key="1">
    <source>
        <dbReference type="ARBA" id="ARBA00004123"/>
    </source>
</evidence>
<evidence type="ECO:0000256" key="4">
    <source>
        <dbReference type="ARBA" id="ARBA00023163"/>
    </source>
</evidence>
<dbReference type="PANTHER" id="PTHR32096">
    <property type="entry name" value="WRKY TRANSCRIPTION FACTOR 30-RELATED-RELATED"/>
    <property type="match status" value="1"/>
</dbReference>
<dbReference type="GO" id="GO:0003700">
    <property type="term" value="F:DNA-binding transcription factor activity"/>
    <property type="evidence" value="ECO:0007669"/>
    <property type="project" value="InterPro"/>
</dbReference>
<keyword evidence="5" id="KW-0539">Nucleus</keyword>
<dbReference type="InterPro" id="IPR003657">
    <property type="entry name" value="WRKY_dom"/>
</dbReference>
<dbReference type="EMBL" id="GBRH01212309">
    <property type="protein sequence ID" value="JAD85586.1"/>
    <property type="molecule type" value="Transcribed_RNA"/>
</dbReference>
<sequence>MDMEEANAAGTAQGDLADVVARASAMAAPSSTSHWPPHPYLAADHMSSAAMGGQIMIPCEEDRRLAAVSIACGDAVMFQAPSATVDPYLSTAPRVEYWLPPQQLAVQISQHACYGCDTVMHGAAADVDGEDAIRISPLTPPSAAHQMMKRKNEVKKVVCIPALPATSSRPGGGEVIPSDLWAWRKYGQKPIKGSPYPRNITAL</sequence>
<dbReference type="Pfam" id="PF03106">
    <property type="entry name" value="WRKY"/>
    <property type="match status" value="1"/>
</dbReference>
<accession>A0A0A9DCR7</accession>
<evidence type="ECO:0000313" key="7">
    <source>
        <dbReference type="EMBL" id="JAD85586.1"/>
    </source>
</evidence>
<keyword evidence="2" id="KW-0805">Transcription regulation</keyword>
<evidence type="ECO:0000256" key="3">
    <source>
        <dbReference type="ARBA" id="ARBA00023125"/>
    </source>
</evidence>